<dbReference type="RefSeq" id="XP_007391437.1">
    <property type="nucleotide sequence ID" value="XM_007391375.1"/>
</dbReference>
<dbReference type="PROSITE" id="PS50294">
    <property type="entry name" value="WD_REPEATS_REGION"/>
    <property type="match status" value="2"/>
</dbReference>
<dbReference type="HOGENOM" id="CLU_000288_57_18_1"/>
<dbReference type="Gene3D" id="2.130.10.10">
    <property type="entry name" value="YVTN repeat-like/Quinoprotein amine dehydrogenase"/>
    <property type="match status" value="1"/>
</dbReference>
<dbReference type="OrthoDB" id="6262491at2759"/>
<organism evidence="4 5">
    <name type="scientific">Phanerochaete carnosa (strain HHB-10118-sp)</name>
    <name type="common">White-rot fungus</name>
    <name type="synonym">Peniophora carnosa</name>
    <dbReference type="NCBI Taxonomy" id="650164"/>
    <lineage>
        <taxon>Eukaryota</taxon>
        <taxon>Fungi</taxon>
        <taxon>Dikarya</taxon>
        <taxon>Basidiomycota</taxon>
        <taxon>Agaricomycotina</taxon>
        <taxon>Agaricomycetes</taxon>
        <taxon>Polyporales</taxon>
        <taxon>Phanerochaetaceae</taxon>
        <taxon>Phanerochaete</taxon>
    </lineage>
</organism>
<proteinExistence type="predicted"/>
<evidence type="ECO:0000313" key="4">
    <source>
        <dbReference type="EMBL" id="EKM58845.1"/>
    </source>
</evidence>
<dbReference type="Pfam" id="PF00400">
    <property type="entry name" value="WD40"/>
    <property type="match status" value="3"/>
</dbReference>
<dbReference type="InterPro" id="IPR036322">
    <property type="entry name" value="WD40_repeat_dom_sf"/>
</dbReference>
<dbReference type="InterPro" id="IPR015943">
    <property type="entry name" value="WD40/YVTN_repeat-like_dom_sf"/>
</dbReference>
<keyword evidence="2" id="KW-0677">Repeat</keyword>
<evidence type="ECO:0000256" key="2">
    <source>
        <dbReference type="ARBA" id="ARBA00022737"/>
    </source>
</evidence>
<reference evidence="4 5" key="1">
    <citation type="journal article" date="2012" name="BMC Genomics">
        <title>Comparative genomics of the white-rot fungi, Phanerochaete carnosa and P. chrysosporium, to elucidate the genetic basis of the distinct wood types they colonize.</title>
        <authorList>
            <person name="Suzuki H."/>
            <person name="MacDonald J."/>
            <person name="Syed K."/>
            <person name="Salamov A."/>
            <person name="Hori C."/>
            <person name="Aerts A."/>
            <person name="Henrissat B."/>
            <person name="Wiebenga A."/>
            <person name="vanKuyk P.A."/>
            <person name="Barry K."/>
            <person name="Lindquist E."/>
            <person name="LaButti K."/>
            <person name="Lapidus A."/>
            <person name="Lucas S."/>
            <person name="Coutinho P."/>
            <person name="Gong Y."/>
            <person name="Samejima M."/>
            <person name="Mahadevan R."/>
            <person name="Abou-Zaid M."/>
            <person name="de Vries R.P."/>
            <person name="Igarashi K."/>
            <person name="Yadav J.S."/>
            <person name="Grigoriev I.V."/>
            <person name="Master E.R."/>
        </authorList>
    </citation>
    <scope>NUCLEOTIDE SEQUENCE [LARGE SCALE GENOMIC DNA]</scope>
    <source>
        <strain evidence="4 5">HHB-10118-sp</strain>
    </source>
</reference>
<dbReference type="AlphaFoldDB" id="K5WHP1"/>
<dbReference type="EMBL" id="JH930469">
    <property type="protein sequence ID" value="EKM58845.1"/>
    <property type="molecule type" value="Genomic_DNA"/>
</dbReference>
<accession>K5WHP1</accession>
<dbReference type="GeneID" id="18914502"/>
<dbReference type="SUPFAM" id="SSF50978">
    <property type="entry name" value="WD40 repeat-like"/>
    <property type="match status" value="1"/>
</dbReference>
<protein>
    <submittedName>
        <fullName evidence="4">Uncharacterized protein</fullName>
    </submittedName>
</protein>
<dbReference type="SMART" id="SM00320">
    <property type="entry name" value="WD40"/>
    <property type="match status" value="4"/>
</dbReference>
<dbReference type="PROSITE" id="PS50082">
    <property type="entry name" value="WD_REPEATS_2"/>
    <property type="match status" value="2"/>
</dbReference>
<keyword evidence="5" id="KW-1185">Reference proteome</keyword>
<dbReference type="Proteomes" id="UP000008370">
    <property type="component" value="Unassembled WGS sequence"/>
</dbReference>
<dbReference type="PANTHER" id="PTHR19879">
    <property type="entry name" value="TRANSCRIPTION INITIATION FACTOR TFIID"/>
    <property type="match status" value="1"/>
</dbReference>
<evidence type="ECO:0000256" key="1">
    <source>
        <dbReference type="ARBA" id="ARBA00022574"/>
    </source>
</evidence>
<dbReference type="STRING" id="650164.K5WHP1"/>
<dbReference type="InterPro" id="IPR001680">
    <property type="entry name" value="WD40_rpt"/>
</dbReference>
<sequence>MDSAQSAVFVSSPDGQLLAAASDGREIIIWRLSDGLSVQRLGYEGHVGSITAIAFSPNGSNLVSGSTDATAIVWSIASGKKIFHFVGHHQAVEHVAYATDGTRIVTASWDSSVKFWDARSGAPLCHFPFRQPIHELLSSPDGSRLAVRLDMSVALFGTASGEPIVRLAVFESPNRAKAHGVAFSPSGDRLVVLAVDDVGSGGRIYNTRDCTVATKLERFGELLSAAFSPDGG</sequence>
<dbReference type="PROSITE" id="PS00678">
    <property type="entry name" value="WD_REPEATS_1"/>
    <property type="match status" value="1"/>
</dbReference>
<keyword evidence="1 3" id="KW-0853">WD repeat</keyword>
<feature type="repeat" description="WD" evidence="3">
    <location>
        <begin position="85"/>
        <end position="126"/>
    </location>
</feature>
<gene>
    <name evidence="4" type="ORF">PHACADRAFT_248942</name>
</gene>
<dbReference type="PANTHER" id="PTHR19879:SF9">
    <property type="entry name" value="TRANSCRIPTION INITIATION FACTOR TFIID SUBUNIT 5"/>
    <property type="match status" value="1"/>
</dbReference>
<feature type="repeat" description="WD" evidence="3">
    <location>
        <begin position="43"/>
        <end position="84"/>
    </location>
</feature>
<name>K5WHP1_PHACS</name>
<evidence type="ECO:0000313" key="5">
    <source>
        <dbReference type="Proteomes" id="UP000008370"/>
    </source>
</evidence>
<evidence type="ECO:0000256" key="3">
    <source>
        <dbReference type="PROSITE-ProRule" id="PRU00221"/>
    </source>
</evidence>
<dbReference type="KEGG" id="pco:PHACADRAFT_248942"/>
<dbReference type="InParanoid" id="K5WHP1"/>
<dbReference type="InterPro" id="IPR019775">
    <property type="entry name" value="WD40_repeat_CS"/>
</dbReference>
<feature type="non-terminal residue" evidence="4">
    <location>
        <position position="232"/>
    </location>
</feature>